<dbReference type="InterPro" id="IPR011004">
    <property type="entry name" value="Trimer_LpxA-like_sf"/>
</dbReference>
<dbReference type="InterPro" id="IPR051159">
    <property type="entry name" value="Hexapeptide_acetyltransf"/>
</dbReference>
<dbReference type="EMBL" id="UOEY01000103">
    <property type="protein sequence ID" value="VAW40498.1"/>
    <property type="molecule type" value="Genomic_DNA"/>
</dbReference>
<dbReference type="CDD" id="cd04647">
    <property type="entry name" value="LbH_MAT_like"/>
    <property type="match status" value="1"/>
</dbReference>
<accession>A0A3B0VA03</accession>
<name>A0A3B0VA03_9ZZZZ</name>
<dbReference type="SUPFAM" id="SSF51161">
    <property type="entry name" value="Trimeric LpxA-like enzymes"/>
    <property type="match status" value="1"/>
</dbReference>
<proteinExistence type="predicted"/>
<reference evidence="1" key="1">
    <citation type="submission" date="2018-06" db="EMBL/GenBank/DDBJ databases">
        <authorList>
            <person name="Zhirakovskaya E."/>
        </authorList>
    </citation>
    <scope>NUCLEOTIDE SEQUENCE</scope>
</reference>
<dbReference type="PANTHER" id="PTHR23416">
    <property type="entry name" value="SIALIC ACID SYNTHASE-RELATED"/>
    <property type="match status" value="1"/>
</dbReference>
<gene>
    <name evidence="1" type="ORF">MNBD_DELTA04-1826</name>
</gene>
<dbReference type="Gene3D" id="2.160.10.10">
    <property type="entry name" value="Hexapeptide repeat proteins"/>
    <property type="match status" value="1"/>
</dbReference>
<dbReference type="AlphaFoldDB" id="A0A3B0VA03"/>
<sequence>MEFEAATQTGDELRAVLKKVVRRPHGNIHHGRLYIPPEAFTPAGTGTNLRISPFAILDCTGSIHLGPWCMIGARSRIYTHDHIHDGLEPLLARQEQFGVLWQDKYIGRDVWIHENALVLYQVTEIPDGAVIGAGAVLTRNPGPYEIWAGVPARKIGERRDLTPDETRQLLDRKSFSLREHLKDTWASTDYTIF</sequence>
<organism evidence="1">
    <name type="scientific">hydrothermal vent metagenome</name>
    <dbReference type="NCBI Taxonomy" id="652676"/>
    <lineage>
        <taxon>unclassified sequences</taxon>
        <taxon>metagenomes</taxon>
        <taxon>ecological metagenomes</taxon>
    </lineage>
</organism>
<evidence type="ECO:0000313" key="1">
    <source>
        <dbReference type="EMBL" id="VAW40498.1"/>
    </source>
</evidence>
<dbReference type="PANTHER" id="PTHR23416:SF78">
    <property type="entry name" value="LIPOPOLYSACCHARIDE BIOSYNTHESIS O-ACETYL TRANSFERASE WBBJ-RELATED"/>
    <property type="match status" value="1"/>
</dbReference>
<protein>
    <submittedName>
        <fullName evidence="1">Uncharacterized protein</fullName>
    </submittedName>
</protein>